<sequence length="148" mass="16675">MNDQQLRALAQIGYGHIKNTNRLTAVTLTGEMIHEPVEATQRHYTSDTNGAAFTWTEILLTTRHFYADQLPHVPGEEDTYVKVTTTLTIFHQIDHVIGDHIVSAQVRATVDDFGHRADGVLRDHNNAIMHGDPCVDPLHRFARLLLQS</sequence>
<evidence type="ECO:0000313" key="1">
    <source>
        <dbReference type="EMBL" id="OGD79051.1"/>
    </source>
</evidence>
<organism evidence="1 2">
    <name type="scientific">Candidatus Collierbacteria bacterium RIFOXYB1_FULL_49_13</name>
    <dbReference type="NCBI Taxonomy" id="1817728"/>
    <lineage>
        <taxon>Bacteria</taxon>
        <taxon>Candidatus Collieribacteriota</taxon>
    </lineage>
</organism>
<dbReference type="EMBL" id="MFAM01000027">
    <property type="protein sequence ID" value="OGD79051.1"/>
    <property type="molecule type" value="Genomic_DNA"/>
</dbReference>
<name>A0A1F5FHH8_9BACT</name>
<dbReference type="Proteomes" id="UP000176682">
    <property type="component" value="Unassembled WGS sequence"/>
</dbReference>
<gene>
    <name evidence="1" type="ORF">A2368_00720</name>
</gene>
<reference evidence="1 2" key="1">
    <citation type="journal article" date="2016" name="Nat. Commun.">
        <title>Thousands of microbial genomes shed light on interconnected biogeochemical processes in an aquifer system.</title>
        <authorList>
            <person name="Anantharaman K."/>
            <person name="Brown C.T."/>
            <person name="Hug L.A."/>
            <person name="Sharon I."/>
            <person name="Castelle C.J."/>
            <person name="Probst A.J."/>
            <person name="Thomas B.C."/>
            <person name="Singh A."/>
            <person name="Wilkins M.J."/>
            <person name="Karaoz U."/>
            <person name="Brodie E.L."/>
            <person name="Williams K.H."/>
            <person name="Hubbard S.S."/>
            <person name="Banfield J.F."/>
        </authorList>
    </citation>
    <scope>NUCLEOTIDE SEQUENCE [LARGE SCALE GENOMIC DNA]</scope>
</reference>
<proteinExistence type="predicted"/>
<dbReference type="AlphaFoldDB" id="A0A1F5FHH8"/>
<protein>
    <submittedName>
        <fullName evidence="1">Uncharacterized protein</fullName>
    </submittedName>
</protein>
<accession>A0A1F5FHH8</accession>
<evidence type="ECO:0000313" key="2">
    <source>
        <dbReference type="Proteomes" id="UP000176682"/>
    </source>
</evidence>
<comment type="caution">
    <text evidence="1">The sequence shown here is derived from an EMBL/GenBank/DDBJ whole genome shotgun (WGS) entry which is preliminary data.</text>
</comment>